<protein>
    <submittedName>
        <fullName evidence="1">Uncharacterized protein</fullName>
    </submittedName>
</protein>
<comment type="caution">
    <text evidence="1">The sequence shown here is derived from an EMBL/GenBank/DDBJ whole genome shotgun (WGS) entry which is preliminary data.</text>
</comment>
<dbReference type="Proteomes" id="UP000663970">
    <property type="component" value="Unassembled WGS sequence"/>
</dbReference>
<dbReference type="RefSeq" id="WP_156896539.1">
    <property type="nucleotide sequence ID" value="NZ_JAEKJY010000004.1"/>
</dbReference>
<evidence type="ECO:0000313" key="1">
    <source>
        <dbReference type="EMBL" id="MBN8236287.1"/>
    </source>
</evidence>
<accession>A0ABS3DY51</accession>
<organism evidence="1 2">
    <name type="scientific">Halobacillus kuroshimensis</name>
    <dbReference type="NCBI Taxonomy" id="302481"/>
    <lineage>
        <taxon>Bacteria</taxon>
        <taxon>Bacillati</taxon>
        <taxon>Bacillota</taxon>
        <taxon>Bacilli</taxon>
        <taxon>Bacillales</taxon>
        <taxon>Bacillaceae</taxon>
        <taxon>Halobacillus</taxon>
    </lineage>
</organism>
<reference evidence="1 2" key="1">
    <citation type="submission" date="2020-12" db="EMBL/GenBank/DDBJ databases">
        <title>Oil enriched cultivation method for isolating marine PHA-producing bacteria.</title>
        <authorList>
            <person name="Zheng W."/>
            <person name="Yu S."/>
            <person name="Huang Y."/>
        </authorList>
    </citation>
    <scope>NUCLEOTIDE SEQUENCE [LARGE SCALE GENOMIC DNA]</scope>
    <source>
        <strain evidence="1 2">SY-2-6</strain>
    </source>
</reference>
<gene>
    <name evidence="1" type="ORF">JF544_13555</name>
</gene>
<name>A0ABS3DY51_9BACI</name>
<keyword evidence="2" id="KW-1185">Reference proteome</keyword>
<evidence type="ECO:0000313" key="2">
    <source>
        <dbReference type="Proteomes" id="UP000663970"/>
    </source>
</evidence>
<sequence>MVTSFAMLSLTVLLLFLVMYAADTWVRRFRKSGQETAAAPSNPLDVQPPSAK</sequence>
<proteinExistence type="predicted"/>
<dbReference type="EMBL" id="JAEKJY010000004">
    <property type="protein sequence ID" value="MBN8236287.1"/>
    <property type="molecule type" value="Genomic_DNA"/>
</dbReference>